<dbReference type="Proteomes" id="UP001589536">
    <property type="component" value="Unassembled WGS sequence"/>
</dbReference>
<gene>
    <name evidence="1" type="ORF">ACFFPI_07835</name>
</gene>
<sequence length="101" mass="10884">MAKVKGLNIPRREFRGLLVGDYGKPNEPGGEPWFGEGRFVQHLTPGLFDSIGFCGRSVSRTSSQPIRTLIGITCPGCIRVAKRIAKRIAADKKTAAVATEG</sequence>
<accession>A0ABV5UNI2</accession>
<proteinExistence type="predicted"/>
<keyword evidence="2" id="KW-1185">Reference proteome</keyword>
<evidence type="ECO:0000313" key="1">
    <source>
        <dbReference type="EMBL" id="MFB9714066.1"/>
    </source>
</evidence>
<dbReference type="RefSeq" id="WP_345043094.1">
    <property type="nucleotide sequence ID" value="NZ_BAABED010000001.1"/>
</dbReference>
<evidence type="ECO:0000313" key="2">
    <source>
        <dbReference type="Proteomes" id="UP001589536"/>
    </source>
</evidence>
<organism evidence="1 2">
    <name type="scientific">Arthrobacter methylotrophus</name>
    <dbReference type="NCBI Taxonomy" id="121291"/>
    <lineage>
        <taxon>Bacteria</taxon>
        <taxon>Bacillati</taxon>
        <taxon>Actinomycetota</taxon>
        <taxon>Actinomycetes</taxon>
        <taxon>Micrococcales</taxon>
        <taxon>Micrococcaceae</taxon>
        <taxon>Arthrobacter</taxon>
    </lineage>
</organism>
<dbReference type="EMBL" id="JBHMBH010000019">
    <property type="protein sequence ID" value="MFB9714066.1"/>
    <property type="molecule type" value="Genomic_DNA"/>
</dbReference>
<name>A0ABV5UNI2_9MICC</name>
<comment type="caution">
    <text evidence="1">The sequence shown here is derived from an EMBL/GenBank/DDBJ whole genome shotgun (WGS) entry which is preliminary data.</text>
</comment>
<reference evidence="1 2" key="1">
    <citation type="submission" date="2024-09" db="EMBL/GenBank/DDBJ databases">
        <authorList>
            <person name="Sun Q."/>
            <person name="Mori K."/>
        </authorList>
    </citation>
    <scope>NUCLEOTIDE SEQUENCE [LARGE SCALE GENOMIC DNA]</scope>
    <source>
        <strain evidence="1 2">JCM 13519</strain>
    </source>
</reference>
<protein>
    <submittedName>
        <fullName evidence="1">Uncharacterized protein</fullName>
    </submittedName>
</protein>